<gene>
    <name evidence="1" type="ORF">Prum_000980</name>
</gene>
<dbReference type="Proteomes" id="UP000482960">
    <property type="component" value="Unassembled WGS sequence"/>
</dbReference>
<dbReference type="PANTHER" id="PTHR47829">
    <property type="entry name" value="HYDROLASE, PUTATIVE (AFU_ORTHOLOGUE AFUA_1G12880)-RELATED"/>
    <property type="match status" value="1"/>
</dbReference>
<reference evidence="1 2" key="2">
    <citation type="submission" date="2020-03" db="EMBL/GenBank/DDBJ databases">
        <authorList>
            <person name="Ichikawa N."/>
            <person name="Kimura A."/>
            <person name="Kitahashi Y."/>
            <person name="Uohara A."/>
        </authorList>
    </citation>
    <scope>NUCLEOTIDE SEQUENCE [LARGE SCALE GENOMIC DNA]</scope>
    <source>
        <strain evidence="1 2">NBRC 108638</strain>
    </source>
</reference>
<evidence type="ECO:0000313" key="2">
    <source>
        <dbReference type="Proteomes" id="UP000482960"/>
    </source>
</evidence>
<comment type="caution">
    <text evidence="1">The sequence shown here is derived from an EMBL/GenBank/DDBJ whole genome shotgun (WGS) entry which is preliminary data.</text>
</comment>
<proteinExistence type="predicted"/>
<dbReference type="RefSeq" id="WP_173072934.1">
    <property type="nucleotide sequence ID" value="NZ_BAABJB010000008.1"/>
</dbReference>
<dbReference type="PANTHER" id="PTHR47829:SF1">
    <property type="entry name" value="HAD FAMILY PHOSPHATASE"/>
    <property type="match status" value="1"/>
</dbReference>
<dbReference type="CDD" id="cd02603">
    <property type="entry name" value="HAD_sEH-N_like"/>
    <property type="match status" value="1"/>
</dbReference>
<evidence type="ECO:0000313" key="1">
    <source>
        <dbReference type="EMBL" id="GFJ86456.1"/>
    </source>
</evidence>
<dbReference type="EMBL" id="BLPG01000001">
    <property type="protein sequence ID" value="GFJ86456.1"/>
    <property type="molecule type" value="Genomic_DNA"/>
</dbReference>
<dbReference type="SUPFAM" id="SSF56784">
    <property type="entry name" value="HAD-like"/>
    <property type="match status" value="1"/>
</dbReference>
<reference evidence="1 2" key="1">
    <citation type="submission" date="2020-03" db="EMBL/GenBank/DDBJ databases">
        <title>Whole genome shotgun sequence of Phytohabitans rumicis NBRC 108638.</title>
        <authorList>
            <person name="Komaki H."/>
            <person name="Tamura T."/>
        </authorList>
    </citation>
    <scope>NUCLEOTIDE SEQUENCE [LARGE SCALE GENOMIC DNA]</scope>
    <source>
        <strain evidence="1 2">NBRC 108638</strain>
    </source>
</reference>
<dbReference type="InterPro" id="IPR006439">
    <property type="entry name" value="HAD-SF_hydro_IA"/>
</dbReference>
<dbReference type="Gene3D" id="3.40.50.1000">
    <property type="entry name" value="HAD superfamily/HAD-like"/>
    <property type="match status" value="1"/>
</dbReference>
<dbReference type="InterPro" id="IPR023214">
    <property type="entry name" value="HAD_sf"/>
</dbReference>
<dbReference type="InterPro" id="IPR036412">
    <property type="entry name" value="HAD-like_sf"/>
</dbReference>
<dbReference type="Gene3D" id="1.10.150.240">
    <property type="entry name" value="Putative phosphatase, domain 2"/>
    <property type="match status" value="1"/>
</dbReference>
<protein>
    <submittedName>
        <fullName evidence="1">Haloacid dehalogenase</fullName>
    </submittedName>
</protein>
<sequence>MRGLLVDYGGVLTTSVFASFAAFCRAEGLPDDRVVDLLRGPAQPLLAGLEDGTLPAASFEAEFAALLGVPAGDLIARMMAGATVDRRMAAAVRQARRHGIRTGLVSNSWGLSGYDQPLLAELFDGVVLSAEAGVRKPAPEIYRLGAAAVGLPPRDCVFVDDLGGNLKPAARLGMATVRHDNTADTIAALERLFGRKLEDPCD</sequence>
<dbReference type="NCBIfam" id="TIGR01509">
    <property type="entry name" value="HAD-SF-IA-v3"/>
    <property type="match status" value="1"/>
</dbReference>
<accession>A0A6V8KX89</accession>
<dbReference type="Pfam" id="PF00702">
    <property type="entry name" value="Hydrolase"/>
    <property type="match status" value="1"/>
</dbReference>
<dbReference type="SFLD" id="SFLDS00003">
    <property type="entry name" value="Haloacid_Dehalogenase"/>
    <property type="match status" value="1"/>
</dbReference>
<dbReference type="InterPro" id="IPR023198">
    <property type="entry name" value="PGP-like_dom2"/>
</dbReference>
<name>A0A6V8KX89_9ACTN</name>
<keyword evidence="2" id="KW-1185">Reference proteome</keyword>
<dbReference type="PRINTS" id="PR00413">
    <property type="entry name" value="HADHALOGNASE"/>
</dbReference>
<dbReference type="InterPro" id="IPR052898">
    <property type="entry name" value="ACAD10-like"/>
</dbReference>
<dbReference type="AlphaFoldDB" id="A0A6V8KX89"/>
<organism evidence="1 2">
    <name type="scientific">Phytohabitans rumicis</name>
    <dbReference type="NCBI Taxonomy" id="1076125"/>
    <lineage>
        <taxon>Bacteria</taxon>
        <taxon>Bacillati</taxon>
        <taxon>Actinomycetota</taxon>
        <taxon>Actinomycetes</taxon>
        <taxon>Micromonosporales</taxon>
        <taxon>Micromonosporaceae</taxon>
    </lineage>
</organism>
<dbReference type="SFLD" id="SFLDG01129">
    <property type="entry name" value="C1.5:_HAD__Beta-PGM__Phosphata"/>
    <property type="match status" value="1"/>
</dbReference>